<accession>A0A414RK50</accession>
<dbReference type="Pfam" id="PF13289">
    <property type="entry name" value="SIR2_2"/>
    <property type="match status" value="1"/>
</dbReference>
<name>A0A414RK50_9BACT</name>
<dbReference type="Proteomes" id="UP000283485">
    <property type="component" value="Unassembled WGS sequence"/>
</dbReference>
<organism evidence="1 2">
    <name type="scientific">Phocaeicola plebeius</name>
    <dbReference type="NCBI Taxonomy" id="310297"/>
    <lineage>
        <taxon>Bacteria</taxon>
        <taxon>Pseudomonadati</taxon>
        <taxon>Bacteroidota</taxon>
        <taxon>Bacteroidia</taxon>
        <taxon>Bacteroidales</taxon>
        <taxon>Bacteroidaceae</taxon>
        <taxon>Phocaeicola</taxon>
    </lineage>
</organism>
<protein>
    <submittedName>
        <fullName evidence="1">SIR2 family protein</fullName>
    </submittedName>
</protein>
<reference evidence="1 2" key="1">
    <citation type="submission" date="2018-08" db="EMBL/GenBank/DDBJ databases">
        <title>A genome reference for cultivated species of the human gut microbiota.</title>
        <authorList>
            <person name="Zou Y."/>
            <person name="Xue W."/>
            <person name="Luo G."/>
        </authorList>
    </citation>
    <scope>NUCLEOTIDE SEQUENCE [LARGE SCALE GENOMIC DNA]</scope>
    <source>
        <strain evidence="1 2">AM23-23</strain>
    </source>
</reference>
<dbReference type="GeneID" id="79859469"/>
<dbReference type="InterPro" id="IPR029035">
    <property type="entry name" value="DHS-like_NAD/FAD-binding_dom"/>
</dbReference>
<evidence type="ECO:0000313" key="2">
    <source>
        <dbReference type="Proteomes" id="UP000283485"/>
    </source>
</evidence>
<evidence type="ECO:0000313" key="1">
    <source>
        <dbReference type="EMBL" id="RHF93566.1"/>
    </source>
</evidence>
<dbReference type="RefSeq" id="WP_007566673.1">
    <property type="nucleotide sequence ID" value="NZ_CATZFG010000016.1"/>
</dbReference>
<comment type="caution">
    <text evidence="1">The sequence shown here is derived from an EMBL/GenBank/DDBJ whole genome shotgun (WGS) entry which is preliminary data.</text>
</comment>
<dbReference type="AlphaFoldDB" id="A0A414RK50"/>
<dbReference type="EMBL" id="QRHQ01000001">
    <property type="protein sequence ID" value="RHF93566.1"/>
    <property type="molecule type" value="Genomic_DNA"/>
</dbReference>
<proteinExistence type="predicted"/>
<dbReference type="SUPFAM" id="SSF52467">
    <property type="entry name" value="DHS-like NAD/FAD-binding domain"/>
    <property type="match status" value="1"/>
</dbReference>
<gene>
    <name evidence="1" type="ORF">DW653_01540</name>
</gene>
<sequence>MEKIFLYKTITKSVAYDEEHWYIDNNPQQQNDGDGVAQFKEYATSEAFRLIANDISKYTSHLKNIAVLTAAGTSMENGAHGGKTRTELWQSYEEEINAISSVLTQNDGILKDKCQSIIESKNIEDFLSFTILYEKLNGEIKDDEGNSLRCKLEKKIADACKLPLDENNRHHQDFIRKLTARKPAEPRVQLYTTNYDTLFEQAAQRMNYTIIDGFSFSYPRLFNGSNFDHDVVYRERTRIKNEESFVPNVIQLFKLHGSIDWEKKDGKIYQKETTDHPCIIYPASEKYESSYEQPYFEMMSHLQSTLRKEGTLLIVAGFGFQDKHIQNVIKEAALQNPNFHLLIVCFGMKNFAKDGEADKWEESGITHNLVPDFVAEDGTVTQNVTIIFSKFKAFVENYPYNSSYEVDNPNNYEAIRP</sequence>